<feature type="non-terminal residue" evidence="1">
    <location>
        <position position="1"/>
    </location>
</feature>
<gene>
    <name evidence="1" type="ORF">RPERSI_LOCUS6794</name>
</gene>
<accession>A0ACA9N031</accession>
<protein>
    <submittedName>
        <fullName evidence="1">11780_t:CDS:1</fullName>
    </submittedName>
</protein>
<dbReference type="Proteomes" id="UP000789920">
    <property type="component" value="Unassembled WGS sequence"/>
</dbReference>
<organism evidence="1 2">
    <name type="scientific">Racocetra persica</name>
    <dbReference type="NCBI Taxonomy" id="160502"/>
    <lineage>
        <taxon>Eukaryota</taxon>
        <taxon>Fungi</taxon>
        <taxon>Fungi incertae sedis</taxon>
        <taxon>Mucoromycota</taxon>
        <taxon>Glomeromycotina</taxon>
        <taxon>Glomeromycetes</taxon>
        <taxon>Diversisporales</taxon>
        <taxon>Gigasporaceae</taxon>
        <taxon>Racocetra</taxon>
    </lineage>
</organism>
<sequence>YNDNFSSNTSDNNNSNITMPQFTPHFTSSPRAAHSQLPSSTHSPAFSVRPTTRSSSMPILSNTSQFLSSTQEQSKVTRLPPISVLTENLEIDNFHKKKDLSITKTPQLLTVNDWSIKSANFFRSNQWQHY</sequence>
<proteinExistence type="predicted"/>
<comment type="caution">
    <text evidence="1">The sequence shown here is derived from an EMBL/GenBank/DDBJ whole genome shotgun (WGS) entry which is preliminary data.</text>
</comment>
<dbReference type="EMBL" id="CAJVQC010011020">
    <property type="protein sequence ID" value="CAG8623043.1"/>
    <property type="molecule type" value="Genomic_DNA"/>
</dbReference>
<keyword evidence="2" id="KW-1185">Reference proteome</keyword>
<name>A0ACA9N031_9GLOM</name>
<evidence type="ECO:0000313" key="2">
    <source>
        <dbReference type="Proteomes" id="UP000789920"/>
    </source>
</evidence>
<reference evidence="1" key="1">
    <citation type="submission" date="2021-06" db="EMBL/GenBank/DDBJ databases">
        <authorList>
            <person name="Kallberg Y."/>
            <person name="Tangrot J."/>
            <person name="Rosling A."/>
        </authorList>
    </citation>
    <scope>NUCLEOTIDE SEQUENCE</scope>
    <source>
        <strain evidence="1">MA461A</strain>
    </source>
</reference>
<evidence type="ECO:0000313" key="1">
    <source>
        <dbReference type="EMBL" id="CAG8623043.1"/>
    </source>
</evidence>